<evidence type="ECO:0000256" key="8">
    <source>
        <dbReference type="ARBA" id="ARBA00022741"/>
    </source>
</evidence>
<reference evidence="17 18" key="1">
    <citation type="submission" date="2020-06" db="EMBL/GenBank/DDBJ databases">
        <title>Mogibacterium timidum strain W9173 genomic sequence.</title>
        <authorList>
            <person name="Wade W.G."/>
            <person name="Johnston C.D."/>
            <person name="Chen T."/>
            <person name="Dewhirst F.E."/>
        </authorList>
    </citation>
    <scope>NUCLEOTIDE SEQUENCE [LARGE SCALE GENOMIC DNA]</scope>
    <source>
        <strain evidence="17 18">W9173</strain>
    </source>
</reference>
<dbReference type="Gene3D" id="3.30.565.10">
    <property type="entry name" value="Histidine kinase-like ATPase, C-terminal domain"/>
    <property type="match status" value="1"/>
</dbReference>
<accession>A0A7Y9B0Y8</accession>
<name>A0A7Y9B0Y8_9FIRM</name>
<evidence type="ECO:0000256" key="14">
    <source>
        <dbReference type="SAM" id="Phobius"/>
    </source>
</evidence>
<evidence type="ECO:0000313" key="18">
    <source>
        <dbReference type="Proteomes" id="UP000526307"/>
    </source>
</evidence>
<dbReference type="InterPro" id="IPR050398">
    <property type="entry name" value="HssS/ArlS-like"/>
</dbReference>
<dbReference type="PANTHER" id="PTHR45528:SF1">
    <property type="entry name" value="SENSOR HISTIDINE KINASE CPXA"/>
    <property type="match status" value="1"/>
</dbReference>
<evidence type="ECO:0000256" key="9">
    <source>
        <dbReference type="ARBA" id="ARBA00022777"/>
    </source>
</evidence>
<dbReference type="Gene3D" id="6.10.340.10">
    <property type="match status" value="1"/>
</dbReference>
<dbReference type="InterPro" id="IPR036890">
    <property type="entry name" value="HATPase_C_sf"/>
</dbReference>
<keyword evidence="9 17" id="KW-0418">Kinase</keyword>
<dbReference type="PROSITE" id="PS50885">
    <property type="entry name" value="HAMP"/>
    <property type="match status" value="1"/>
</dbReference>
<evidence type="ECO:0000256" key="13">
    <source>
        <dbReference type="ARBA" id="ARBA00023136"/>
    </source>
</evidence>
<evidence type="ECO:0000256" key="7">
    <source>
        <dbReference type="ARBA" id="ARBA00022692"/>
    </source>
</evidence>
<keyword evidence="10" id="KW-0067">ATP-binding</keyword>
<dbReference type="InterPro" id="IPR003661">
    <property type="entry name" value="HisK_dim/P_dom"/>
</dbReference>
<evidence type="ECO:0000259" key="16">
    <source>
        <dbReference type="PROSITE" id="PS50885"/>
    </source>
</evidence>
<dbReference type="InterPro" id="IPR005467">
    <property type="entry name" value="His_kinase_dom"/>
</dbReference>
<evidence type="ECO:0000256" key="3">
    <source>
        <dbReference type="ARBA" id="ARBA00012438"/>
    </source>
</evidence>
<dbReference type="SUPFAM" id="SSF55874">
    <property type="entry name" value="ATPase domain of HSP90 chaperone/DNA topoisomerase II/histidine kinase"/>
    <property type="match status" value="1"/>
</dbReference>
<dbReference type="PANTHER" id="PTHR45528">
    <property type="entry name" value="SENSOR HISTIDINE KINASE CPXA"/>
    <property type="match status" value="1"/>
</dbReference>
<comment type="catalytic activity">
    <reaction evidence="1">
        <text>ATP + protein L-histidine = ADP + protein N-phospho-L-histidine.</text>
        <dbReference type="EC" id="2.7.13.3"/>
    </reaction>
</comment>
<evidence type="ECO:0000256" key="5">
    <source>
        <dbReference type="ARBA" id="ARBA00022553"/>
    </source>
</evidence>
<keyword evidence="13 14" id="KW-0472">Membrane</keyword>
<dbReference type="EC" id="2.7.13.3" evidence="3"/>
<dbReference type="GO" id="GO:0000155">
    <property type="term" value="F:phosphorelay sensor kinase activity"/>
    <property type="evidence" value="ECO:0007669"/>
    <property type="project" value="InterPro"/>
</dbReference>
<dbReference type="SMART" id="SM00387">
    <property type="entry name" value="HATPase_c"/>
    <property type="match status" value="1"/>
</dbReference>
<evidence type="ECO:0000256" key="10">
    <source>
        <dbReference type="ARBA" id="ARBA00022840"/>
    </source>
</evidence>
<keyword evidence="8" id="KW-0547">Nucleotide-binding</keyword>
<feature type="domain" description="Histidine kinase" evidence="15">
    <location>
        <begin position="238"/>
        <end position="441"/>
    </location>
</feature>
<comment type="caution">
    <text evidence="17">The sequence shown here is derived from an EMBL/GenBank/DDBJ whole genome shotgun (WGS) entry which is preliminary data.</text>
</comment>
<keyword evidence="5" id="KW-0597">Phosphoprotein</keyword>
<gene>
    <name evidence="17" type="ORF">HW270_02375</name>
</gene>
<dbReference type="Gene3D" id="1.10.287.130">
    <property type="match status" value="1"/>
</dbReference>
<feature type="transmembrane region" description="Helical" evidence="14">
    <location>
        <begin position="12"/>
        <end position="33"/>
    </location>
</feature>
<dbReference type="CDD" id="cd00082">
    <property type="entry name" value="HisKA"/>
    <property type="match status" value="1"/>
</dbReference>
<dbReference type="GO" id="GO:0005524">
    <property type="term" value="F:ATP binding"/>
    <property type="evidence" value="ECO:0007669"/>
    <property type="project" value="UniProtKB-KW"/>
</dbReference>
<dbReference type="GO" id="GO:0005886">
    <property type="term" value="C:plasma membrane"/>
    <property type="evidence" value="ECO:0007669"/>
    <property type="project" value="UniProtKB-SubCell"/>
</dbReference>
<evidence type="ECO:0000256" key="12">
    <source>
        <dbReference type="ARBA" id="ARBA00023012"/>
    </source>
</evidence>
<evidence type="ECO:0000256" key="6">
    <source>
        <dbReference type="ARBA" id="ARBA00022679"/>
    </source>
</evidence>
<protein>
    <recommendedName>
        <fullName evidence="3">histidine kinase</fullName>
        <ecNumber evidence="3">2.7.13.3</ecNumber>
    </recommendedName>
</protein>
<keyword evidence="11 14" id="KW-1133">Transmembrane helix</keyword>
<proteinExistence type="predicted"/>
<keyword evidence="6" id="KW-0808">Transferase</keyword>
<organism evidence="17 18">
    <name type="scientific">Mogibacterium timidum</name>
    <dbReference type="NCBI Taxonomy" id="35519"/>
    <lineage>
        <taxon>Bacteria</taxon>
        <taxon>Bacillati</taxon>
        <taxon>Bacillota</taxon>
        <taxon>Clostridia</taxon>
        <taxon>Peptostreptococcales</taxon>
        <taxon>Anaerovoracaceae</taxon>
        <taxon>Mogibacterium</taxon>
    </lineage>
</organism>
<feature type="transmembrane region" description="Helical" evidence="14">
    <location>
        <begin position="143"/>
        <end position="163"/>
    </location>
</feature>
<evidence type="ECO:0000256" key="4">
    <source>
        <dbReference type="ARBA" id="ARBA00022475"/>
    </source>
</evidence>
<dbReference type="Pfam" id="PF02518">
    <property type="entry name" value="HATPase_c"/>
    <property type="match status" value="1"/>
</dbReference>
<dbReference type="SMART" id="SM00388">
    <property type="entry name" value="HisKA"/>
    <property type="match status" value="1"/>
</dbReference>
<dbReference type="InterPro" id="IPR036097">
    <property type="entry name" value="HisK_dim/P_sf"/>
</dbReference>
<evidence type="ECO:0000256" key="2">
    <source>
        <dbReference type="ARBA" id="ARBA00004651"/>
    </source>
</evidence>
<evidence type="ECO:0000256" key="11">
    <source>
        <dbReference type="ARBA" id="ARBA00022989"/>
    </source>
</evidence>
<dbReference type="EMBL" id="JABXYR010000001">
    <property type="protein sequence ID" value="NWO22926.1"/>
    <property type="molecule type" value="Genomic_DNA"/>
</dbReference>
<sequence>MRNLKIFPKMFLNTFAILGILIVLVHLLIFLVFPRTYFETRKQEINSKANEISQSLQGKDAKFVEQSLEIYSKSSEIKAFIRGNSDNNEVRLGNHDNVDLSSNNNSLIIEEREIKLNNGRKVSVQFVSTADMQRDAKELSFKFLPLSITISLLLSVVISLIYAKTITNNIQEIKDVTTKMMELDRGACLKVESTNEVGQLKAHINDLYATLLELIDDLEVKNSEILKLERIKYDFFRGASHELKTPLASLKIILENMKFNIGKYRNRDEYIGSCIDIVDGMSQNISQILSISSLEHLKDDEEWLEVNSVLQDVIDKYSLMASNKKIVIANQITDEKMYIGRTALQIVLSNLISNAVKYSDSPGKVTIGVTEEWIYVNNTCKDAEQLDIDRLFEVNFDLSKDNSNGLGLYIVRNILLSYGIEHKVVRRKSSVTFMIKLSVPE</sequence>
<evidence type="ECO:0000259" key="15">
    <source>
        <dbReference type="PROSITE" id="PS50109"/>
    </source>
</evidence>
<keyword evidence="4" id="KW-1003">Cell membrane</keyword>
<keyword evidence="18" id="KW-1185">Reference proteome</keyword>
<dbReference type="RefSeq" id="WP_178978214.1">
    <property type="nucleotide sequence ID" value="NZ_CAJPUB010000004.1"/>
</dbReference>
<dbReference type="AlphaFoldDB" id="A0A7Y9B0Y8"/>
<dbReference type="Pfam" id="PF00512">
    <property type="entry name" value="HisKA"/>
    <property type="match status" value="1"/>
</dbReference>
<comment type="subcellular location">
    <subcellularLocation>
        <location evidence="2">Cell membrane</location>
        <topology evidence="2">Multi-pass membrane protein</topology>
    </subcellularLocation>
</comment>
<feature type="domain" description="HAMP" evidence="16">
    <location>
        <begin position="164"/>
        <end position="216"/>
    </location>
</feature>
<dbReference type="InterPro" id="IPR003594">
    <property type="entry name" value="HATPase_dom"/>
</dbReference>
<keyword evidence="12" id="KW-0902">Two-component regulatory system</keyword>
<evidence type="ECO:0000256" key="1">
    <source>
        <dbReference type="ARBA" id="ARBA00000085"/>
    </source>
</evidence>
<evidence type="ECO:0000313" key="17">
    <source>
        <dbReference type="EMBL" id="NWO22926.1"/>
    </source>
</evidence>
<dbReference type="SUPFAM" id="SSF47384">
    <property type="entry name" value="Homodimeric domain of signal transducing histidine kinase"/>
    <property type="match status" value="1"/>
</dbReference>
<dbReference type="PROSITE" id="PS50109">
    <property type="entry name" value="HIS_KIN"/>
    <property type="match status" value="1"/>
</dbReference>
<keyword evidence="7 14" id="KW-0812">Transmembrane</keyword>
<dbReference type="Proteomes" id="UP000526307">
    <property type="component" value="Unassembled WGS sequence"/>
</dbReference>
<dbReference type="InterPro" id="IPR003660">
    <property type="entry name" value="HAMP_dom"/>
</dbReference>